<evidence type="ECO:0000256" key="7">
    <source>
        <dbReference type="SAM" id="Phobius"/>
    </source>
</evidence>
<comment type="subcellular location">
    <subcellularLocation>
        <location evidence="1">Membrane</location>
        <topology evidence="1">Multi-pass membrane protein</topology>
    </subcellularLocation>
</comment>
<name>A0ABM1SSW1_LIMPO</name>
<gene>
    <name evidence="9" type="primary">LOC111086774</name>
</gene>
<protein>
    <submittedName>
        <fullName evidence="9">Synaptic vesicle 2-related protein-like</fullName>
    </submittedName>
</protein>
<evidence type="ECO:0000313" key="8">
    <source>
        <dbReference type="Proteomes" id="UP000694941"/>
    </source>
</evidence>
<feature type="transmembrane region" description="Helical" evidence="7">
    <location>
        <begin position="108"/>
        <end position="126"/>
    </location>
</feature>
<feature type="transmembrane region" description="Helical" evidence="7">
    <location>
        <begin position="81"/>
        <end position="102"/>
    </location>
</feature>
<dbReference type="RefSeq" id="XP_022246717.1">
    <property type="nucleotide sequence ID" value="XM_022391009.1"/>
</dbReference>
<comment type="similarity">
    <text evidence="2">Belongs to the major facilitator superfamily.</text>
</comment>
<evidence type="ECO:0000256" key="1">
    <source>
        <dbReference type="ARBA" id="ARBA00004141"/>
    </source>
</evidence>
<dbReference type="PANTHER" id="PTHR23511:SF5">
    <property type="entry name" value="MAJOR FACILITATOR-TYPE TRANSPORTER HXNZ-RELATED"/>
    <property type="match status" value="1"/>
</dbReference>
<keyword evidence="6 7" id="KW-0472">Membrane</keyword>
<accession>A0ABM1SSW1</accession>
<proteinExistence type="inferred from homology"/>
<keyword evidence="8" id="KW-1185">Reference proteome</keyword>
<keyword evidence="3" id="KW-0813">Transport</keyword>
<sequence length="192" mass="21804">MANSGLEEVMQFAIGRLNRMLAKQKFPQNKRALRVVLEELLHLLIYIAESHDDLMSILEKQARMVLYMEYLPTKLRGKCTLVFFGFWGIGSLVLTLIAMVVMTTINSWRLVLFIAVMPLIIFLVLSKWCPESARYMLINGKAKEAEDIIIKIAAENGISRPSGKLKIPSDTAEKNSFLANMLKKENKSILKT</sequence>
<dbReference type="GeneID" id="111086774"/>
<dbReference type="InterPro" id="IPR005828">
    <property type="entry name" value="MFS_sugar_transport-like"/>
</dbReference>
<reference evidence="9" key="1">
    <citation type="submission" date="2025-08" db="UniProtKB">
        <authorList>
            <consortium name="RefSeq"/>
        </authorList>
    </citation>
    <scope>IDENTIFICATION</scope>
    <source>
        <tissue evidence="9">Muscle</tissue>
    </source>
</reference>
<evidence type="ECO:0000256" key="2">
    <source>
        <dbReference type="ARBA" id="ARBA00008335"/>
    </source>
</evidence>
<evidence type="ECO:0000256" key="4">
    <source>
        <dbReference type="ARBA" id="ARBA00022692"/>
    </source>
</evidence>
<keyword evidence="5 7" id="KW-1133">Transmembrane helix</keyword>
<evidence type="ECO:0000256" key="3">
    <source>
        <dbReference type="ARBA" id="ARBA00022448"/>
    </source>
</evidence>
<dbReference type="Gene3D" id="1.20.1250.20">
    <property type="entry name" value="MFS general substrate transporter like domains"/>
    <property type="match status" value="1"/>
</dbReference>
<dbReference type="SUPFAM" id="SSF103473">
    <property type="entry name" value="MFS general substrate transporter"/>
    <property type="match status" value="1"/>
</dbReference>
<evidence type="ECO:0000313" key="9">
    <source>
        <dbReference type="RefSeq" id="XP_022246717.1"/>
    </source>
</evidence>
<dbReference type="Proteomes" id="UP000694941">
    <property type="component" value="Unplaced"/>
</dbReference>
<evidence type="ECO:0000256" key="5">
    <source>
        <dbReference type="ARBA" id="ARBA00022989"/>
    </source>
</evidence>
<dbReference type="InterPro" id="IPR036259">
    <property type="entry name" value="MFS_trans_sf"/>
</dbReference>
<keyword evidence="4 7" id="KW-0812">Transmembrane</keyword>
<organism evidence="8 9">
    <name type="scientific">Limulus polyphemus</name>
    <name type="common">Atlantic horseshoe crab</name>
    <dbReference type="NCBI Taxonomy" id="6850"/>
    <lineage>
        <taxon>Eukaryota</taxon>
        <taxon>Metazoa</taxon>
        <taxon>Ecdysozoa</taxon>
        <taxon>Arthropoda</taxon>
        <taxon>Chelicerata</taxon>
        <taxon>Merostomata</taxon>
        <taxon>Xiphosura</taxon>
        <taxon>Limulidae</taxon>
        <taxon>Limulus</taxon>
    </lineage>
</organism>
<evidence type="ECO:0000256" key="6">
    <source>
        <dbReference type="ARBA" id="ARBA00023136"/>
    </source>
</evidence>
<dbReference type="PANTHER" id="PTHR23511">
    <property type="entry name" value="SYNAPTIC VESICLE GLYCOPROTEIN 2"/>
    <property type="match status" value="1"/>
</dbReference>
<dbReference type="Pfam" id="PF00083">
    <property type="entry name" value="Sugar_tr"/>
    <property type="match status" value="1"/>
</dbReference>